<dbReference type="RefSeq" id="WP_063672115.1">
    <property type="nucleotide sequence ID" value="NZ_CP014841.1"/>
</dbReference>
<keyword evidence="1" id="KW-0812">Transmembrane</keyword>
<protein>
    <recommendedName>
        <fullName evidence="4">Transmembrane protein</fullName>
    </recommendedName>
</protein>
<dbReference type="STRING" id="445710.ATSB10_17650"/>
<dbReference type="PATRIC" id="fig|445710.3.peg.1760"/>
<accession>A0A161JJ37</accession>
<evidence type="ECO:0008006" key="4">
    <source>
        <dbReference type="Google" id="ProtNLM"/>
    </source>
</evidence>
<dbReference type="EMBL" id="CP014841">
    <property type="protein sequence ID" value="AND69219.1"/>
    <property type="molecule type" value="Genomic_DNA"/>
</dbReference>
<keyword evidence="3" id="KW-1185">Reference proteome</keyword>
<dbReference type="OrthoDB" id="5954762at2"/>
<evidence type="ECO:0000313" key="2">
    <source>
        <dbReference type="EMBL" id="AND69219.1"/>
    </source>
</evidence>
<dbReference type="KEGG" id="dtx:ATSB10_17650"/>
<keyword evidence="1" id="KW-1133">Transmembrane helix</keyword>
<gene>
    <name evidence="2" type="ORF">ATSB10_17650</name>
</gene>
<proteinExistence type="predicted"/>
<reference evidence="2 3" key="1">
    <citation type="submission" date="2016-02" db="EMBL/GenBank/DDBJ databases">
        <title>Complete genome sequencing and analysis of ATSB10, Dyella thiooxydans isolated from rhizosphere soil of sunflower (Helianthus annuus L.).</title>
        <authorList>
            <person name="Lee Y."/>
            <person name="Hwangbo K."/>
            <person name="Chung H."/>
            <person name="Yoo J."/>
            <person name="Kim K.Y."/>
            <person name="Sa T.M."/>
            <person name="Um Y."/>
            <person name="Madhaiyan M."/>
        </authorList>
    </citation>
    <scope>NUCLEOTIDE SEQUENCE [LARGE SCALE GENOMIC DNA]</scope>
    <source>
        <strain evidence="2 3">ATSB10</strain>
    </source>
</reference>
<dbReference type="Proteomes" id="UP000077255">
    <property type="component" value="Chromosome"/>
</dbReference>
<feature type="transmembrane region" description="Helical" evidence="1">
    <location>
        <begin position="6"/>
        <end position="23"/>
    </location>
</feature>
<organism evidence="2 3">
    <name type="scientific">Dyella thiooxydans</name>
    <dbReference type="NCBI Taxonomy" id="445710"/>
    <lineage>
        <taxon>Bacteria</taxon>
        <taxon>Pseudomonadati</taxon>
        <taxon>Pseudomonadota</taxon>
        <taxon>Gammaproteobacteria</taxon>
        <taxon>Lysobacterales</taxon>
        <taxon>Rhodanobacteraceae</taxon>
        <taxon>Dyella</taxon>
    </lineage>
</organism>
<keyword evidence="1" id="KW-0472">Membrane</keyword>
<feature type="transmembrane region" description="Helical" evidence="1">
    <location>
        <begin position="85"/>
        <end position="103"/>
    </location>
</feature>
<dbReference type="AlphaFoldDB" id="A0A161JJ37"/>
<name>A0A161JJ37_9GAMM</name>
<evidence type="ECO:0000313" key="3">
    <source>
        <dbReference type="Proteomes" id="UP000077255"/>
    </source>
</evidence>
<sequence length="108" mass="11735">MIDGNLIPIVLFLCITYAIKSVVDARFRQKMVGAGGSEELIRSILQGEEVRRRHASLRWGIILVALAGGFALIQQSDWHELTPGMIAVLAGATGIGNLVYFAIARKLS</sequence>
<feature type="transmembrane region" description="Helical" evidence="1">
    <location>
        <begin position="55"/>
        <end position="73"/>
    </location>
</feature>
<evidence type="ECO:0000256" key="1">
    <source>
        <dbReference type="SAM" id="Phobius"/>
    </source>
</evidence>